<accession>A0A399E5K7</accession>
<keyword evidence="1" id="KW-0732">Signal</keyword>
<comment type="caution">
    <text evidence="2">The sequence shown here is derived from an EMBL/GenBank/DDBJ whole genome shotgun (WGS) entry which is preliminary data.</text>
</comment>
<dbReference type="OrthoDB" id="512581at2"/>
<name>A0A399E5K7_9DEIN</name>
<sequence>MRKVWLAGGLLLGLALAHHGWSSYDASRVITATGTITEVTFEFPHVTIWIEVPPTGLMMQRRWYVVLAPPSRMEARGLPNGSLKVGTRVTVVGYPHRTEREEMRAERIIVDGKTVELR</sequence>
<dbReference type="Pfam" id="PF19649">
    <property type="entry name" value="DUF6152"/>
    <property type="match status" value="1"/>
</dbReference>
<evidence type="ECO:0000313" key="2">
    <source>
        <dbReference type="EMBL" id="RIH79755.1"/>
    </source>
</evidence>
<dbReference type="EMBL" id="QWKX01000003">
    <property type="protein sequence ID" value="RIH79755.1"/>
    <property type="molecule type" value="Genomic_DNA"/>
</dbReference>
<organism evidence="2 3">
    <name type="scientific">Meiothermus taiwanensis</name>
    <dbReference type="NCBI Taxonomy" id="172827"/>
    <lineage>
        <taxon>Bacteria</taxon>
        <taxon>Thermotogati</taxon>
        <taxon>Deinococcota</taxon>
        <taxon>Deinococci</taxon>
        <taxon>Thermales</taxon>
        <taxon>Thermaceae</taxon>
        <taxon>Meiothermus</taxon>
    </lineage>
</organism>
<feature type="signal peptide" evidence="1">
    <location>
        <begin position="1"/>
        <end position="19"/>
    </location>
</feature>
<evidence type="ECO:0000256" key="1">
    <source>
        <dbReference type="SAM" id="SignalP"/>
    </source>
</evidence>
<dbReference type="RefSeq" id="WP_027887404.1">
    <property type="nucleotide sequence ID" value="NZ_JBHSXZ010000003.1"/>
</dbReference>
<dbReference type="AlphaFoldDB" id="A0A399E5K7"/>
<protein>
    <submittedName>
        <fullName evidence="2">Uncharacterized protein</fullName>
    </submittedName>
</protein>
<evidence type="ECO:0000313" key="3">
    <source>
        <dbReference type="Proteomes" id="UP000266089"/>
    </source>
</evidence>
<gene>
    <name evidence="2" type="ORF">Mcate_00192</name>
</gene>
<feature type="chain" id="PRO_5017280128" evidence="1">
    <location>
        <begin position="20"/>
        <end position="118"/>
    </location>
</feature>
<dbReference type="InterPro" id="IPR046150">
    <property type="entry name" value="DUF6152"/>
</dbReference>
<reference evidence="2 3" key="1">
    <citation type="submission" date="2018-08" db="EMBL/GenBank/DDBJ databases">
        <title>Meiothermus cateniformans JCM 15151 genome sequencing project.</title>
        <authorList>
            <person name="Da Costa M.S."/>
            <person name="Albuquerque L."/>
            <person name="Raposo P."/>
            <person name="Froufe H.J.C."/>
            <person name="Barroso C.S."/>
            <person name="Egas C."/>
        </authorList>
    </citation>
    <scope>NUCLEOTIDE SEQUENCE [LARGE SCALE GENOMIC DNA]</scope>
    <source>
        <strain evidence="2 3">JCM 15151</strain>
    </source>
</reference>
<proteinExistence type="predicted"/>
<dbReference type="Proteomes" id="UP000266089">
    <property type="component" value="Unassembled WGS sequence"/>
</dbReference>